<dbReference type="EMBL" id="JACIJR010000007">
    <property type="protein sequence ID" value="MBB5730420.1"/>
    <property type="molecule type" value="Genomic_DNA"/>
</dbReference>
<dbReference type="Proteomes" id="UP000546701">
    <property type="component" value="Unassembled WGS sequence"/>
</dbReference>
<keyword evidence="1" id="KW-0677">Repeat</keyword>
<name>A0A7W9BUT8_9SPHN</name>
<evidence type="ECO:0000313" key="5">
    <source>
        <dbReference type="Proteomes" id="UP000546701"/>
    </source>
</evidence>
<evidence type="ECO:0000313" key="4">
    <source>
        <dbReference type="EMBL" id="MBB5730420.1"/>
    </source>
</evidence>
<keyword evidence="5" id="KW-1185">Reference proteome</keyword>
<evidence type="ECO:0000256" key="3">
    <source>
        <dbReference type="PROSITE-ProRule" id="PRU00339"/>
    </source>
</evidence>
<feature type="repeat" description="TPR" evidence="3">
    <location>
        <begin position="266"/>
        <end position="299"/>
    </location>
</feature>
<comment type="caution">
    <text evidence="4">The sequence shown here is derived from an EMBL/GenBank/DDBJ whole genome shotgun (WGS) entry which is preliminary data.</text>
</comment>
<dbReference type="SUPFAM" id="SSF48452">
    <property type="entry name" value="TPR-like"/>
    <property type="match status" value="2"/>
</dbReference>
<reference evidence="4 5" key="1">
    <citation type="submission" date="2020-08" db="EMBL/GenBank/DDBJ databases">
        <title>Genomic Encyclopedia of Type Strains, Phase IV (KMG-IV): sequencing the most valuable type-strain genomes for metagenomic binning, comparative biology and taxonomic classification.</title>
        <authorList>
            <person name="Goeker M."/>
        </authorList>
    </citation>
    <scope>NUCLEOTIDE SEQUENCE [LARGE SCALE GENOMIC DNA]</scope>
    <source>
        <strain evidence="4 5">DSM 103336</strain>
    </source>
</reference>
<dbReference type="Pfam" id="PF13414">
    <property type="entry name" value="TPR_11"/>
    <property type="match status" value="1"/>
</dbReference>
<dbReference type="PROSITE" id="PS50005">
    <property type="entry name" value="TPR"/>
    <property type="match status" value="1"/>
</dbReference>
<dbReference type="PANTHER" id="PTHR44858">
    <property type="entry name" value="TETRATRICOPEPTIDE REPEAT PROTEIN 6"/>
    <property type="match status" value="1"/>
</dbReference>
<proteinExistence type="predicted"/>
<dbReference type="RefSeq" id="WP_184075313.1">
    <property type="nucleotide sequence ID" value="NZ_JACIJR010000007.1"/>
</dbReference>
<organism evidence="4 5">
    <name type="scientific">Sphingomonas prati</name>
    <dbReference type="NCBI Taxonomy" id="1843237"/>
    <lineage>
        <taxon>Bacteria</taxon>
        <taxon>Pseudomonadati</taxon>
        <taxon>Pseudomonadota</taxon>
        <taxon>Alphaproteobacteria</taxon>
        <taxon>Sphingomonadales</taxon>
        <taxon>Sphingomonadaceae</taxon>
        <taxon>Sphingomonas</taxon>
    </lineage>
</organism>
<gene>
    <name evidence="4" type="ORF">FHS99_002923</name>
</gene>
<dbReference type="PANTHER" id="PTHR44858:SF1">
    <property type="entry name" value="UDP-N-ACETYLGLUCOSAMINE--PEPTIDE N-ACETYLGLUCOSAMINYLTRANSFERASE SPINDLY-RELATED"/>
    <property type="match status" value="1"/>
</dbReference>
<protein>
    <submittedName>
        <fullName evidence="4">Tetratricopeptide (TPR) repeat protein</fullName>
    </submittedName>
</protein>
<evidence type="ECO:0000256" key="2">
    <source>
        <dbReference type="ARBA" id="ARBA00022803"/>
    </source>
</evidence>
<dbReference type="InterPro" id="IPR019734">
    <property type="entry name" value="TPR_rpt"/>
</dbReference>
<dbReference type="AlphaFoldDB" id="A0A7W9BUT8"/>
<sequence length="344" mass="37098">MRGSQALEKGAFADAVTAFDTALQVEAGHSYALANRAYARFMLGDDAGALADTADAIKANRTALGPYGLRVQIAHEQGRTDAVMAEMAALVAAAPSEPATQIWIAGLYRNVDRPIDALRVYDRAIALKPTATLHAARYRARPKADRAGRQADLDAIARLSPKSDFDDSERARMLDETGNHVGAIALYTRTLATHADKQGWLTRRGISHATAGETALAAADFMQARKLAKDANRLNNLCWEKAVSGVALETALSECDAALRLEPTDAAIWDSRGLVLLRLGRWTDAISAYDRALALSPWLANARYGRAIVRARMGDKVRAEADASAARRSSFDITKAYSDMGLTL</sequence>
<evidence type="ECO:0000256" key="1">
    <source>
        <dbReference type="ARBA" id="ARBA00022737"/>
    </source>
</evidence>
<dbReference type="Gene3D" id="1.25.40.10">
    <property type="entry name" value="Tetratricopeptide repeat domain"/>
    <property type="match status" value="3"/>
</dbReference>
<dbReference type="InterPro" id="IPR011990">
    <property type="entry name" value="TPR-like_helical_dom_sf"/>
</dbReference>
<accession>A0A7W9BUT8</accession>
<dbReference type="SMART" id="SM00028">
    <property type="entry name" value="TPR"/>
    <property type="match status" value="3"/>
</dbReference>
<keyword evidence="2 3" id="KW-0802">TPR repeat</keyword>
<dbReference type="Pfam" id="PF13432">
    <property type="entry name" value="TPR_16"/>
    <property type="match status" value="1"/>
</dbReference>
<dbReference type="InterPro" id="IPR050498">
    <property type="entry name" value="Ycf3"/>
</dbReference>
<dbReference type="PROSITE" id="PS50293">
    <property type="entry name" value="TPR_REGION"/>
    <property type="match status" value="1"/>
</dbReference>